<feature type="compositionally biased region" description="Polar residues" evidence="1">
    <location>
        <begin position="489"/>
        <end position="501"/>
    </location>
</feature>
<name>A0A7C8NEG8_ORBOL</name>
<sequence>MNPPTPRRIRHHHSSRNLADSMMSFASIPPTSHSAPIDEYIVLWTADKYKKLKKWHDGYLRYHTFNKRLMVYDHLMNKVCDKFLPEPEPIDVGDELIFDSHLVTIEDIKGRQTQDLRPLFEKTVDRRRERGSTTTPIRTVGTPASSEQSPTPTLLRTIQSRPSTGHGRPVYPSPVARPSPREVESNVVVPQKRTSQGAPIVQKISYKPFKVSRVEGSDISPVQTTIAKNSSGVVIKNHGRPKSVTQVSPDLGLATNILDADDDIEMLELDLERSDFAQRPKPSGRIRPNAPSPFKPPRPYSTTQNGTEHRLDDMQEELPLPLPLVPVSQATNPLGSSPRFPPSMITNNSQQLLSSPSFRSRPNVPPILAQKTPKKKDSSPIVPPSPVPSPDLAPEEVQESGRLTLPSATSRSRRKLLCGPSGRRSSASKMVSLSRPVSTLSMLDTFPKDNGSSKPVKSGVVDKKPRNETKLSVPPLKTNSAGVPKSPGFPNTNPTGQNALKRSSLDLPGKTNPPEGHWKPLWNHSSGPGGSNSPDDQAPHHLGAPGTKVSEQDDKSNKKSQNKSPKLCIFSSDEEDFDIMVSKPAPKKPRTSPPPDSDSSGDEFEPMRSSAVPKHLVGQSRNVKLQSCQAVSEASRVWREEEGEFE</sequence>
<dbReference type="GO" id="GO:0005634">
    <property type="term" value="C:nucleus"/>
    <property type="evidence" value="ECO:0007669"/>
    <property type="project" value="TreeGrafter"/>
</dbReference>
<evidence type="ECO:0000313" key="3">
    <source>
        <dbReference type="EMBL" id="KAF3103520.1"/>
    </source>
</evidence>
<feature type="region of interest" description="Disordered" evidence="1">
    <location>
        <begin position="325"/>
        <end position="618"/>
    </location>
</feature>
<proteinExistence type="predicted"/>
<dbReference type="AlphaFoldDB" id="A0A7C8NEG8"/>
<dbReference type="Proteomes" id="UP000475325">
    <property type="component" value="Unassembled WGS sequence"/>
</dbReference>
<feature type="compositionally biased region" description="Polar residues" evidence="1">
    <location>
        <begin position="344"/>
        <end position="360"/>
    </location>
</feature>
<evidence type="ECO:0000256" key="1">
    <source>
        <dbReference type="SAM" id="MobiDB-lite"/>
    </source>
</evidence>
<reference evidence="3 4" key="1">
    <citation type="submission" date="2019-06" db="EMBL/GenBank/DDBJ databases">
        <authorList>
            <person name="Palmer J.M."/>
        </authorList>
    </citation>
    <scope>NUCLEOTIDE SEQUENCE [LARGE SCALE GENOMIC DNA]</scope>
    <source>
        <strain evidence="3 4">TWF102</strain>
    </source>
</reference>
<feature type="region of interest" description="Disordered" evidence="1">
    <location>
        <begin position="125"/>
        <end position="184"/>
    </location>
</feature>
<evidence type="ECO:0000313" key="4">
    <source>
        <dbReference type="Proteomes" id="UP000475325"/>
    </source>
</evidence>
<dbReference type="InterPro" id="IPR052800">
    <property type="entry name" value="DNA_Repair_Helicase_ZGRF1"/>
</dbReference>
<dbReference type="GO" id="GO:0006302">
    <property type="term" value="P:double-strand break repair"/>
    <property type="evidence" value="ECO:0007669"/>
    <property type="project" value="TreeGrafter"/>
</dbReference>
<feature type="compositionally biased region" description="Polar residues" evidence="1">
    <location>
        <begin position="132"/>
        <end position="163"/>
    </location>
</feature>
<evidence type="ECO:0000259" key="2">
    <source>
        <dbReference type="Pfam" id="PF10382"/>
    </source>
</evidence>
<feature type="compositionally biased region" description="Pro residues" evidence="1">
    <location>
        <begin position="290"/>
        <end position="299"/>
    </location>
</feature>
<dbReference type="Pfam" id="PF10382">
    <property type="entry name" value="ZGRF1-like_N"/>
    <property type="match status" value="1"/>
</dbReference>
<dbReference type="InterPro" id="IPR018838">
    <property type="entry name" value="ZGRF1-like_N"/>
</dbReference>
<gene>
    <name evidence="3" type="ORF">TWF102_003706</name>
</gene>
<dbReference type="EMBL" id="WIQW01000018">
    <property type="protein sequence ID" value="KAF3103520.1"/>
    <property type="molecule type" value="Genomic_DNA"/>
</dbReference>
<dbReference type="PANTHER" id="PTHR28535:SF1">
    <property type="entry name" value="PROTEIN ZGRF1"/>
    <property type="match status" value="1"/>
</dbReference>
<comment type="caution">
    <text evidence="3">The sequence shown here is derived from an EMBL/GenBank/DDBJ whole genome shotgun (WGS) entry which is preliminary data.</text>
</comment>
<organism evidence="3 4">
    <name type="scientific">Orbilia oligospora</name>
    <name type="common">Nematode-trapping fungus</name>
    <name type="synonym">Arthrobotrys oligospora</name>
    <dbReference type="NCBI Taxonomy" id="2813651"/>
    <lineage>
        <taxon>Eukaryota</taxon>
        <taxon>Fungi</taxon>
        <taxon>Dikarya</taxon>
        <taxon>Ascomycota</taxon>
        <taxon>Pezizomycotina</taxon>
        <taxon>Orbiliomycetes</taxon>
        <taxon>Orbiliales</taxon>
        <taxon>Orbiliaceae</taxon>
        <taxon>Orbilia</taxon>
    </lineage>
</organism>
<dbReference type="GO" id="GO:0035861">
    <property type="term" value="C:site of double-strand break"/>
    <property type="evidence" value="ECO:0007669"/>
    <property type="project" value="TreeGrafter"/>
</dbReference>
<protein>
    <recommendedName>
        <fullName evidence="2">5'-3' DNA helicase ZGRF1-like N-terminal domain-containing protein</fullName>
    </recommendedName>
</protein>
<feature type="domain" description="5'-3' DNA helicase ZGRF1-like N-terminal" evidence="2">
    <location>
        <begin position="37"/>
        <end position="116"/>
    </location>
</feature>
<dbReference type="PANTHER" id="PTHR28535">
    <property type="entry name" value="ZINC FINGER GRF-TYPE CONTAINING 1"/>
    <property type="match status" value="1"/>
</dbReference>
<feature type="compositionally biased region" description="Pro residues" evidence="1">
    <location>
        <begin position="381"/>
        <end position="391"/>
    </location>
</feature>
<accession>A0A7C8NEG8</accession>
<feature type="region of interest" description="Disordered" evidence="1">
    <location>
        <begin position="275"/>
        <end position="307"/>
    </location>
</feature>
<feature type="compositionally biased region" description="Basic and acidic residues" evidence="1">
    <location>
        <begin position="460"/>
        <end position="469"/>
    </location>
</feature>
<feature type="compositionally biased region" description="Polar residues" evidence="1">
    <location>
        <begin position="423"/>
        <end position="442"/>
    </location>
</feature>